<feature type="signal peptide" evidence="2">
    <location>
        <begin position="1"/>
        <end position="23"/>
    </location>
</feature>
<dbReference type="PRINTS" id="PR00840">
    <property type="entry name" value="Y06768FAMILY"/>
</dbReference>
<keyword evidence="1" id="KW-0472">Membrane</keyword>
<keyword evidence="5" id="KW-1185">Reference proteome</keyword>
<evidence type="ECO:0000313" key="4">
    <source>
        <dbReference type="EMBL" id="TDO19889.1"/>
    </source>
</evidence>
<accession>A0A4V3C2W0</accession>
<feature type="domain" description="DUF31" evidence="3">
    <location>
        <begin position="106"/>
        <end position="430"/>
    </location>
</feature>
<evidence type="ECO:0000256" key="2">
    <source>
        <dbReference type="SAM" id="SignalP"/>
    </source>
</evidence>
<dbReference type="Proteomes" id="UP000295518">
    <property type="component" value="Unassembled WGS sequence"/>
</dbReference>
<feature type="chain" id="PRO_5020793276" evidence="2">
    <location>
        <begin position="24"/>
        <end position="498"/>
    </location>
</feature>
<evidence type="ECO:0000313" key="5">
    <source>
        <dbReference type="Proteomes" id="UP000295518"/>
    </source>
</evidence>
<reference evidence="4 5" key="1">
    <citation type="submission" date="2019-03" db="EMBL/GenBank/DDBJ databases">
        <title>Genomic Encyclopedia of Archaeal and Bacterial Type Strains, Phase II (KMG-II): from individual species to whole genera.</title>
        <authorList>
            <person name="Goeker M."/>
        </authorList>
    </citation>
    <scope>NUCLEOTIDE SEQUENCE [LARGE SCALE GENOMIC DNA]</scope>
    <source>
        <strain evidence="4 5">ATCC 700618</strain>
    </source>
</reference>
<proteinExistence type="predicted"/>
<comment type="caution">
    <text evidence="4">The sequence shown here is derived from an EMBL/GenBank/DDBJ whole genome shotgun (WGS) entry which is preliminary data.</text>
</comment>
<dbReference type="Pfam" id="PF01732">
    <property type="entry name" value="Mycop_pep_DUF31"/>
    <property type="match status" value="1"/>
</dbReference>
<dbReference type="InterPro" id="IPR009003">
    <property type="entry name" value="Peptidase_S1_PA"/>
</dbReference>
<gene>
    <name evidence="4" type="ORF">EI74_0528</name>
</gene>
<evidence type="ECO:0000259" key="3">
    <source>
        <dbReference type="Pfam" id="PF01732"/>
    </source>
</evidence>
<dbReference type="SUPFAM" id="SSF50494">
    <property type="entry name" value="Trypsin-like serine proteases"/>
    <property type="match status" value="1"/>
</dbReference>
<keyword evidence="1" id="KW-1003">Cell membrane</keyword>
<dbReference type="PROSITE" id="PS51257">
    <property type="entry name" value="PROKAR_LIPOPROTEIN"/>
    <property type="match status" value="1"/>
</dbReference>
<dbReference type="OrthoDB" id="393864at2"/>
<dbReference type="EMBL" id="SNWN01000012">
    <property type="protein sequence ID" value="TDO19889.1"/>
    <property type="molecule type" value="Genomic_DNA"/>
</dbReference>
<dbReference type="RefSeq" id="WP_094254690.1">
    <property type="nucleotide sequence ID" value="NZ_NNCE01000004.1"/>
</dbReference>
<name>A0A4V3C2W0_9MOLU</name>
<dbReference type="InterPro" id="IPR022381">
    <property type="entry name" value="Uncharacterised_MG067"/>
</dbReference>
<dbReference type="AlphaFoldDB" id="A0A4V3C2W0"/>
<evidence type="ECO:0000256" key="1">
    <source>
        <dbReference type="ARBA" id="ARBA00022475"/>
    </source>
</evidence>
<organism evidence="4 5">
    <name type="scientific">Mycoplasma testudineum</name>
    <dbReference type="NCBI Taxonomy" id="244584"/>
    <lineage>
        <taxon>Bacteria</taxon>
        <taxon>Bacillati</taxon>
        <taxon>Mycoplasmatota</taxon>
        <taxon>Mollicutes</taxon>
        <taxon>Mycoplasmataceae</taxon>
        <taxon>Mycoplasma</taxon>
    </lineage>
</organism>
<dbReference type="NCBIfam" id="NF045841">
    <property type="entry name" value="Ig_SerProt_MIP"/>
    <property type="match status" value="1"/>
</dbReference>
<sequence>MRKFKKIALGTIATSTVAISAIAATSCGHLFGSYDFDFDEYPNAGKDLNTWNWDSSSERFRITIPNPDISSENKLIWPSVYQSYSDRPRFPTQSTTEANQEWFAPNEHYAKNFKTSFALRFENTSNEGNAASNSTVLGTGWILDYIIPNDGTYPTKWYIATNLHVANNLRNPGDENARLLFTKEFVMTKWDIGKNTYKDEVKAGDYSLAKSYVTGNYNSSNQLVGGAPALLKSIPKTVYAGVDYLVDSPKNWNPSLYEEMIDFAVIEVEFINSETAQEATSDYANLAPSEQNKFLQTPYLSDPNAKNVNFYISGFPNGRPEINRSVFGGNDGLKKYDTSLAQGELDSIVDNYQLGDKLTQSVTSYNTFELDSPKGIGDALLILPYFSTSYKGTPYTPWALVYSFSNSGLDGGSSGSKVTNENDEIVAIHALGSSSSESNLAFALKSNGYTHANYNGYVTPAYDIIMGGFQGQKTSYAQAMKELYSGQGINTKLIGIIQ</sequence>
<keyword evidence="2" id="KW-0732">Signal</keyword>
<dbReference type="InterPro" id="IPR022382">
    <property type="entry name" value="Mycoplasma_peptidase_DUF31"/>
</dbReference>
<protein>
    <submittedName>
        <fullName evidence="4">Putative peptidase DUF31</fullName>
    </submittedName>
</protein>